<dbReference type="Pfam" id="PF13715">
    <property type="entry name" value="CarbopepD_reg_2"/>
    <property type="match status" value="1"/>
</dbReference>
<dbReference type="InterPro" id="IPR008969">
    <property type="entry name" value="CarboxyPept-like_regulatory"/>
</dbReference>
<keyword evidence="2" id="KW-1185">Reference proteome</keyword>
<evidence type="ECO:0000313" key="1">
    <source>
        <dbReference type="EMBL" id="WPU95008.1"/>
    </source>
</evidence>
<dbReference type="SUPFAM" id="SSF49464">
    <property type="entry name" value="Carboxypeptidase regulatory domain-like"/>
    <property type="match status" value="1"/>
</dbReference>
<proteinExistence type="predicted"/>
<dbReference type="Proteomes" id="UP001324380">
    <property type="component" value="Chromosome"/>
</dbReference>
<protein>
    <submittedName>
        <fullName evidence="1">Carboxypeptidase-like regulatory domain-containing protein</fullName>
    </submittedName>
</protein>
<dbReference type="EMBL" id="CP139558">
    <property type="protein sequence ID" value="WPU95008.1"/>
    <property type="molecule type" value="Genomic_DNA"/>
</dbReference>
<accession>A0ABZ0TPH9</accession>
<evidence type="ECO:0000313" key="2">
    <source>
        <dbReference type="Proteomes" id="UP001324380"/>
    </source>
</evidence>
<dbReference type="RefSeq" id="WP_321564120.1">
    <property type="nucleotide sequence ID" value="NZ_CP139558.1"/>
</dbReference>
<reference evidence="1 2" key="1">
    <citation type="submission" date="2023-11" db="EMBL/GenBank/DDBJ databases">
        <title>Analysis of the Genomes of Mucilaginibacter gossypii cycad 4 and M. sabulilitoris SNA2: microbes with the potential for plant growth promotion.</title>
        <authorList>
            <person name="Hirsch A.M."/>
            <person name="Humm E."/>
            <person name="Rubbi M."/>
            <person name="Del Vecchio G."/>
            <person name="Ha S.M."/>
            <person name="Pellegrini M."/>
            <person name="Gunsalus R.P."/>
        </authorList>
    </citation>
    <scope>NUCLEOTIDE SEQUENCE [LARGE SCALE GENOMIC DNA]</scope>
    <source>
        <strain evidence="1 2">SNA2</strain>
    </source>
</reference>
<dbReference type="Gene3D" id="2.60.40.1120">
    <property type="entry name" value="Carboxypeptidase-like, regulatory domain"/>
    <property type="match status" value="1"/>
</dbReference>
<gene>
    <name evidence="1" type="ORF">SNE25_05660</name>
</gene>
<sequence>MIITATKFLPPRQLLLLLMVMLLFGIRPAQAQSILNRRISIQFDHARLADALRDIGKKGEFYFSYNGRLLSQDSLITMSADNQTISDILVTLFHGKYDIEERNNYLIITQPLPTLSLLNTDITNDNNTYSISGLVIDERTGERLMNASVYIKEQLASALTDEHGYFKLKFRADHPGQISLTASKLAYRDTSINFLQAVSINSRSQSGNYDNAVNKSNRVERTAMGHLFSSAKQRIQSLNIPDFFAKRPFQVSLTPGLSSHGMFSPQVVNKFSLNLIGGYTAGVNGFEFGGLFNINKMDSKYMQLAGVFNLVGGTVTGIQAAGVHNRALDTVRGLQVAGFINKAESEVEGMQVAGLHNEAGKLKGLQIGLVNRADTSKGASIGLVNIIGNGFYKVTLSSNDLVNTNVSLKTGTHAFYSTVYIGSNISPNSKLHYFGLGLGHDFMLSQWIYFSTETAYQFVHAGSSFDDRWLQGKLLLNIQLSKSISLVGGPTFNHYNHSGSFHIAGFKNVTHIPEPSNNNYLYEHQVKKWVGWEAGVAFNSVFSKAFDPALKAHDNSSSWYLGASAGAGIIWDDPFGGAVYSGEIFTHRDLGEHITGTFSVGYTSFSENDYTYKSNYLKFIPVKAGIRLYTGKTFFIGGEVGAAFGLFDEPYSNPYISGSSDPVVINKPYRSLTYGVSAGFSFHSGLETSFKFEDYGLQSYYKQFALRLGYRFKLGK</sequence>
<name>A0ABZ0TPH9_9SPHI</name>
<organism evidence="1 2">
    <name type="scientific">Mucilaginibacter sabulilitoris</name>
    <dbReference type="NCBI Taxonomy" id="1173583"/>
    <lineage>
        <taxon>Bacteria</taxon>
        <taxon>Pseudomonadati</taxon>
        <taxon>Bacteroidota</taxon>
        <taxon>Sphingobacteriia</taxon>
        <taxon>Sphingobacteriales</taxon>
        <taxon>Sphingobacteriaceae</taxon>
        <taxon>Mucilaginibacter</taxon>
    </lineage>
</organism>